<reference evidence="3" key="1">
    <citation type="journal article" date="2019" name="Int. J. Syst. Evol. Microbiol.">
        <title>The Global Catalogue of Microorganisms (GCM) 10K type strain sequencing project: providing services to taxonomists for standard genome sequencing and annotation.</title>
        <authorList>
            <consortium name="The Broad Institute Genomics Platform"/>
            <consortium name="The Broad Institute Genome Sequencing Center for Infectious Disease"/>
            <person name="Wu L."/>
            <person name="Ma J."/>
        </authorList>
    </citation>
    <scope>NUCLEOTIDE SEQUENCE [LARGE SCALE GENOMIC DNA]</scope>
    <source>
        <strain evidence="3">JCM 6886</strain>
    </source>
</reference>
<dbReference type="InterPro" id="IPR052194">
    <property type="entry name" value="MESH1"/>
</dbReference>
<proteinExistence type="predicted"/>
<accession>A0ABP3DCZ5</accession>
<name>A0ABP3DCZ5_9GAMM</name>
<dbReference type="InterPro" id="IPR003607">
    <property type="entry name" value="HD/PDEase_dom"/>
</dbReference>
<evidence type="ECO:0000259" key="1">
    <source>
        <dbReference type="SMART" id="SM00471"/>
    </source>
</evidence>
<feature type="domain" description="HD/PDEase" evidence="1">
    <location>
        <begin position="155"/>
        <end position="263"/>
    </location>
</feature>
<dbReference type="EMBL" id="BAAADG010000007">
    <property type="protein sequence ID" value="GAA0229379.1"/>
    <property type="molecule type" value="Genomic_DNA"/>
</dbReference>
<gene>
    <name evidence="2" type="ORF">GCM10008964_20990</name>
</gene>
<dbReference type="SUPFAM" id="SSF109604">
    <property type="entry name" value="HD-domain/PDEase-like"/>
    <property type="match status" value="1"/>
</dbReference>
<dbReference type="Gene3D" id="1.10.3210.10">
    <property type="entry name" value="Hypothetical protein af1432"/>
    <property type="match status" value="1"/>
</dbReference>
<organism evidence="2 3">
    <name type="scientific">Methylophaga marina</name>
    <dbReference type="NCBI Taxonomy" id="45495"/>
    <lineage>
        <taxon>Bacteria</taxon>
        <taxon>Pseudomonadati</taxon>
        <taxon>Pseudomonadota</taxon>
        <taxon>Gammaproteobacteria</taxon>
        <taxon>Thiotrichales</taxon>
        <taxon>Piscirickettsiaceae</taxon>
        <taxon>Methylophaga</taxon>
    </lineage>
</organism>
<dbReference type="PANTHER" id="PTHR46246:SF1">
    <property type="entry name" value="GUANOSINE-3',5'-BIS(DIPHOSPHATE) 3'-PYROPHOSPHOHYDROLASE MESH1"/>
    <property type="match status" value="1"/>
</dbReference>
<protein>
    <recommendedName>
        <fullName evidence="1">HD/PDEase domain-containing protein</fullName>
    </recommendedName>
</protein>
<dbReference type="PANTHER" id="PTHR46246">
    <property type="entry name" value="GUANOSINE-3',5'-BIS(DIPHOSPHATE) 3'-PYROPHOSPHOHYDROLASE MESH1"/>
    <property type="match status" value="1"/>
</dbReference>
<sequence>MISITRTEYAFATIDASIREWEAIKAIVRYCANNYRNTELLYRIPGPEEQRLDKLQSLSEIMDHVWGAPPHEDIYRDQLFLITNCITDTDGKALPDVDDELHANLAEQMYSLGIYDIFDDDNVSDEQWASRQIERSIHNTKTWIIKLHAKQTDKAGQPYAQHPLRVHMRLQKLFPDPDEDVRHAALLHDVIEDCGITPQALRERGYSDKTIHIVEAVTKQADDGLTYKQRIQHLAKTGPLGAIQVKLCDLLDNTDPERLKSLPPEKAASLSKRYSKAIEILQSHLGNSG</sequence>
<dbReference type="Proteomes" id="UP001501476">
    <property type="component" value="Unassembled WGS sequence"/>
</dbReference>
<dbReference type="SMART" id="SM00471">
    <property type="entry name" value="HDc"/>
    <property type="match status" value="1"/>
</dbReference>
<keyword evidence="3" id="KW-1185">Reference proteome</keyword>
<evidence type="ECO:0000313" key="2">
    <source>
        <dbReference type="EMBL" id="GAA0229379.1"/>
    </source>
</evidence>
<dbReference type="Pfam" id="PF13328">
    <property type="entry name" value="HD_4"/>
    <property type="match status" value="1"/>
</dbReference>
<dbReference type="RefSeq" id="WP_343749711.1">
    <property type="nucleotide sequence ID" value="NZ_BAAADG010000007.1"/>
</dbReference>
<comment type="caution">
    <text evidence="2">The sequence shown here is derived from an EMBL/GenBank/DDBJ whole genome shotgun (WGS) entry which is preliminary data.</text>
</comment>
<evidence type="ECO:0000313" key="3">
    <source>
        <dbReference type="Proteomes" id="UP001501476"/>
    </source>
</evidence>